<proteinExistence type="predicted"/>
<organism evidence="2 3">
    <name type="scientific">Candidatus Propionivibrio dominans</name>
    <dbReference type="NCBI Taxonomy" id="2954373"/>
    <lineage>
        <taxon>Bacteria</taxon>
        <taxon>Pseudomonadati</taxon>
        <taxon>Pseudomonadota</taxon>
        <taxon>Betaproteobacteria</taxon>
        <taxon>Rhodocyclales</taxon>
        <taxon>Rhodocyclaceae</taxon>
        <taxon>Propionivibrio</taxon>
    </lineage>
</organism>
<accession>A0A9D7FA12</accession>
<gene>
    <name evidence="2" type="ORF">IPJ48_18030</name>
</gene>
<feature type="chain" id="PRO_5038384259" evidence="1">
    <location>
        <begin position="24"/>
        <end position="70"/>
    </location>
</feature>
<evidence type="ECO:0000313" key="3">
    <source>
        <dbReference type="Proteomes" id="UP000886602"/>
    </source>
</evidence>
<comment type="caution">
    <text evidence="2">The sequence shown here is derived from an EMBL/GenBank/DDBJ whole genome shotgun (WGS) entry which is preliminary data.</text>
</comment>
<dbReference type="AlphaFoldDB" id="A0A9D7FA12"/>
<protein>
    <submittedName>
        <fullName evidence="2">Uncharacterized protein</fullName>
    </submittedName>
</protein>
<dbReference type="Proteomes" id="UP000886602">
    <property type="component" value="Unassembled WGS sequence"/>
</dbReference>
<name>A0A9D7FA12_9RHOO</name>
<sequence length="70" mass="7248">MKIRNFAMALLIAATLSGPAAFAQVGGSVINATFTTNVVNGAPTDFPSSSPRRHRPCITTANCSTSLARP</sequence>
<evidence type="ECO:0000313" key="2">
    <source>
        <dbReference type="EMBL" id="MBK7424822.1"/>
    </source>
</evidence>
<evidence type="ECO:0000256" key="1">
    <source>
        <dbReference type="SAM" id="SignalP"/>
    </source>
</evidence>
<reference evidence="2" key="1">
    <citation type="submission" date="2020-10" db="EMBL/GenBank/DDBJ databases">
        <title>Connecting structure to function with the recovery of over 1000 high-quality activated sludge metagenome-assembled genomes encoding full-length rRNA genes using long-read sequencing.</title>
        <authorList>
            <person name="Singleton C.M."/>
            <person name="Petriglieri F."/>
            <person name="Kristensen J.M."/>
            <person name="Kirkegaard R.H."/>
            <person name="Michaelsen T.Y."/>
            <person name="Andersen M.H."/>
            <person name="Karst S.M."/>
            <person name="Dueholm M.S."/>
            <person name="Nielsen P.H."/>
            <person name="Albertsen M."/>
        </authorList>
    </citation>
    <scope>NUCLEOTIDE SEQUENCE</scope>
    <source>
        <strain evidence="2">EsbW_18-Q3-R4-48_MAXAC.044</strain>
    </source>
</reference>
<dbReference type="EMBL" id="JADJNC010000052">
    <property type="protein sequence ID" value="MBK7424822.1"/>
    <property type="molecule type" value="Genomic_DNA"/>
</dbReference>
<feature type="signal peptide" evidence="1">
    <location>
        <begin position="1"/>
        <end position="23"/>
    </location>
</feature>
<keyword evidence="1" id="KW-0732">Signal</keyword>